<feature type="compositionally biased region" description="Pro residues" evidence="2">
    <location>
        <begin position="176"/>
        <end position="188"/>
    </location>
</feature>
<dbReference type="OMA" id="RTECEAQ"/>
<dbReference type="EMBL" id="AMQN01004364">
    <property type="status" value="NOT_ANNOTATED_CDS"/>
    <property type="molecule type" value="Genomic_DNA"/>
</dbReference>
<proteinExistence type="predicted"/>
<feature type="coiled-coil region" evidence="1">
    <location>
        <begin position="695"/>
        <end position="921"/>
    </location>
</feature>
<feature type="compositionally biased region" description="Low complexity" evidence="2">
    <location>
        <begin position="146"/>
        <end position="155"/>
    </location>
</feature>
<evidence type="ECO:0000256" key="1">
    <source>
        <dbReference type="SAM" id="Coils"/>
    </source>
</evidence>
<feature type="domain" description="Centrosomal protein of 85 kDa-like CC4 coiled-coil" evidence="3">
    <location>
        <begin position="868"/>
        <end position="954"/>
    </location>
</feature>
<feature type="region of interest" description="Disordered" evidence="2">
    <location>
        <begin position="355"/>
        <end position="386"/>
    </location>
</feature>
<evidence type="ECO:0000313" key="6">
    <source>
        <dbReference type="Proteomes" id="UP000014760"/>
    </source>
</evidence>
<dbReference type="InterPro" id="IPR058190">
    <property type="entry name" value="CC4_CEP85"/>
</dbReference>
<dbReference type="OrthoDB" id="5972981at2759"/>
<dbReference type="EMBL" id="AMQN01004365">
    <property type="status" value="NOT_ANNOTATED_CDS"/>
    <property type="molecule type" value="Genomic_DNA"/>
</dbReference>
<dbReference type="Proteomes" id="UP000014760">
    <property type="component" value="Unassembled WGS sequence"/>
</dbReference>
<evidence type="ECO:0000313" key="5">
    <source>
        <dbReference type="EnsemblMetazoa" id="CapteP228030"/>
    </source>
</evidence>
<feature type="region of interest" description="Disordered" evidence="2">
    <location>
        <begin position="255"/>
        <end position="290"/>
    </location>
</feature>
<feature type="region of interest" description="Disordered" evidence="2">
    <location>
        <begin position="98"/>
        <end position="200"/>
    </location>
</feature>
<evidence type="ECO:0000313" key="4">
    <source>
        <dbReference type="EMBL" id="ELU16164.1"/>
    </source>
</evidence>
<reference evidence="4 6" key="2">
    <citation type="journal article" date="2013" name="Nature">
        <title>Insights into bilaterian evolution from three spiralian genomes.</title>
        <authorList>
            <person name="Simakov O."/>
            <person name="Marletaz F."/>
            <person name="Cho S.J."/>
            <person name="Edsinger-Gonzales E."/>
            <person name="Havlak P."/>
            <person name="Hellsten U."/>
            <person name="Kuo D.H."/>
            <person name="Larsson T."/>
            <person name="Lv J."/>
            <person name="Arendt D."/>
            <person name="Savage R."/>
            <person name="Osoegawa K."/>
            <person name="de Jong P."/>
            <person name="Grimwood J."/>
            <person name="Chapman J.A."/>
            <person name="Shapiro H."/>
            <person name="Aerts A."/>
            <person name="Otillar R.P."/>
            <person name="Terry A.Y."/>
            <person name="Boore J.L."/>
            <person name="Grigoriev I.V."/>
            <person name="Lindberg D.R."/>
            <person name="Seaver E.C."/>
            <person name="Weisblat D.A."/>
            <person name="Putnam N.H."/>
            <person name="Rokhsar D.S."/>
        </authorList>
    </citation>
    <scope>NUCLEOTIDE SEQUENCE</scope>
    <source>
        <strain evidence="4 6">I ESC-2004</strain>
    </source>
</reference>
<feature type="compositionally biased region" description="Basic and acidic residues" evidence="2">
    <location>
        <begin position="355"/>
        <end position="367"/>
    </location>
</feature>
<organism evidence="4">
    <name type="scientific">Capitella teleta</name>
    <name type="common">Polychaete worm</name>
    <dbReference type="NCBI Taxonomy" id="283909"/>
    <lineage>
        <taxon>Eukaryota</taxon>
        <taxon>Metazoa</taxon>
        <taxon>Spiralia</taxon>
        <taxon>Lophotrochozoa</taxon>
        <taxon>Annelida</taxon>
        <taxon>Polychaeta</taxon>
        <taxon>Sedentaria</taxon>
        <taxon>Scolecida</taxon>
        <taxon>Capitellidae</taxon>
        <taxon>Capitella</taxon>
    </lineage>
</organism>
<accession>R7VC31</accession>
<dbReference type="AlphaFoldDB" id="R7VC31"/>
<feature type="region of interest" description="Disordered" evidence="2">
    <location>
        <begin position="21"/>
        <end position="82"/>
    </location>
</feature>
<dbReference type="PANTHER" id="PTHR31075:SF4">
    <property type="entry name" value="CENTROSOMAL PROTEIN OF 85 KDA"/>
    <property type="match status" value="1"/>
</dbReference>
<dbReference type="PANTHER" id="PTHR31075">
    <property type="entry name" value="CENTROSOMAL PROTEIN OF 85 KDA"/>
    <property type="match status" value="1"/>
</dbReference>
<keyword evidence="1" id="KW-0175">Coiled coil</keyword>
<dbReference type="InterPro" id="IPR040210">
    <property type="entry name" value="Cep85/Cep85L"/>
</dbReference>
<gene>
    <name evidence="4" type="ORF">CAPTEDRAFT_228030</name>
</gene>
<reference evidence="5" key="3">
    <citation type="submission" date="2015-06" db="UniProtKB">
        <authorList>
            <consortium name="EnsemblMetazoa"/>
        </authorList>
    </citation>
    <scope>IDENTIFICATION</scope>
</reference>
<dbReference type="HOGENOM" id="CLU_288241_0_0_1"/>
<sequence length="1067" mass="120361">MRYFEEIYKLLKADGNRRCAARVISPDPEDERPERDTTPMQQQQQQAAHAVPFYQRSVSDNRTMNSGGNPPSPPPKEVNSLLDSLPLPEKYLIETQTSFLSTSSSSSEDESAVADDVTRCPFERERRRMFAQTRNPRSISNVASLRTSRSSTQSQEPQCRPTAHVSPSIPRHSTSQPPPQWQPQPQQPPQQLHSSYSGQKRWNSVSNIDRADDNIDLFSALPPDLNATADQSRYFNEAEDVDCYKKIALSNATTPLRKSSQSVTDVRKAGGGDWQTLNPPPTPTAPPRTDHQTSNMYSAFGAPYKPTLRTSSSALDSLYTSPVAPQPPSFLQHRHYTSASTLPSSSFSADLTDWQRQHQDQLRRQRMEISPYRGVGGSSYSSSLSGSSMTSDHLGLDAVKSAADNIIREKDTIIDNDAVMADSCFDSDSSDDFWNFAAGDARPGTSTAGNVDLSDIEVSSVHTSDLSDFSTGEFSDDNDDSYDSAAMEDVQDGDGWTSRLRDVTLNPFASSVGPQHDLEPSSSPLDFFFLLFNVTAFTDIAAEINRYAAFKQESVPDRRWTPTTPPEVKAFFGMQKHHSIIFKYKKFEENRMSGPTVASEYLNAHEITVIFENKIKLMQGDPKYVAMEIQKYRIQELELHSSSDVTGLLQRDKQALTAKVQAQKQDPGTTADLQLENSSLRTHLADKYSSKRYELVDLEKKLGATECELQELRRSTEAELVAKRAIIQRLNEQLLERDGHVAQGEARLEEAKRQAEKLQQQLDSQQRYLQDIPTPEEHIKGQKVNRDLRDEVQKLRAQVAALEKKLQDTHRGRHSRDGLIESLERSEKELKDRLHAMEKRNAVLEKKLRGDDLLNTDEREEMQELRHKVKKLASDLEKAKKLLEQKHKKLQHLEAKHQSREAELKERIQMEASTVNALRQQVESHENGQRQLRTSLKELGTQNQEQMECNLALKEKLRAVEQQFSAECSKLHKRLFREMDVCFAELQSLVQVCVQQANGEEPNVAALLGAKGESEQGAESSIEISAQALRYKVSQVKQLRAEVDKLRGLISNTYAEQMGEKLTCITH</sequence>
<dbReference type="STRING" id="283909.R7VC31"/>
<keyword evidence="6" id="KW-1185">Reference proteome</keyword>
<dbReference type="GO" id="GO:0005813">
    <property type="term" value="C:centrosome"/>
    <property type="evidence" value="ECO:0007669"/>
    <property type="project" value="TreeGrafter"/>
</dbReference>
<feature type="compositionally biased region" description="Basic and acidic residues" evidence="2">
    <location>
        <begin position="116"/>
        <end position="128"/>
    </location>
</feature>
<feature type="compositionally biased region" description="Polar residues" evidence="2">
    <location>
        <begin position="132"/>
        <end position="145"/>
    </location>
</feature>
<feature type="compositionally biased region" description="Polar residues" evidence="2">
    <location>
        <begin position="255"/>
        <end position="264"/>
    </location>
</feature>
<dbReference type="Pfam" id="PF24555">
    <property type="entry name" value="CC4_CEP85"/>
    <property type="match status" value="1"/>
</dbReference>
<dbReference type="EMBL" id="KB293301">
    <property type="protein sequence ID" value="ELU16164.1"/>
    <property type="molecule type" value="Genomic_DNA"/>
</dbReference>
<name>R7VC31_CAPTE</name>
<evidence type="ECO:0000259" key="3">
    <source>
        <dbReference type="Pfam" id="PF24555"/>
    </source>
</evidence>
<dbReference type="EnsemblMetazoa" id="CapteT228030">
    <property type="protein sequence ID" value="CapteP228030"/>
    <property type="gene ID" value="CapteG228030"/>
</dbReference>
<reference evidence="6" key="1">
    <citation type="submission" date="2012-12" db="EMBL/GenBank/DDBJ databases">
        <authorList>
            <person name="Hellsten U."/>
            <person name="Grimwood J."/>
            <person name="Chapman J.A."/>
            <person name="Shapiro H."/>
            <person name="Aerts A."/>
            <person name="Otillar R.P."/>
            <person name="Terry A.Y."/>
            <person name="Boore J.L."/>
            <person name="Simakov O."/>
            <person name="Marletaz F."/>
            <person name="Cho S.-J."/>
            <person name="Edsinger-Gonzales E."/>
            <person name="Havlak P."/>
            <person name="Kuo D.-H."/>
            <person name="Larsson T."/>
            <person name="Lv J."/>
            <person name="Arendt D."/>
            <person name="Savage R."/>
            <person name="Osoegawa K."/>
            <person name="de Jong P."/>
            <person name="Lindberg D.R."/>
            <person name="Seaver E.C."/>
            <person name="Weisblat D.A."/>
            <person name="Putnam N.H."/>
            <person name="Grigoriev I.V."/>
            <person name="Rokhsar D.S."/>
        </authorList>
    </citation>
    <scope>NUCLEOTIDE SEQUENCE</scope>
    <source>
        <strain evidence="6">I ESC-2004</strain>
    </source>
</reference>
<evidence type="ECO:0000256" key="2">
    <source>
        <dbReference type="SAM" id="MobiDB-lite"/>
    </source>
</evidence>
<protein>
    <recommendedName>
        <fullName evidence="3">Centrosomal protein of 85 kDa-like CC4 coiled-coil domain-containing protein</fullName>
    </recommendedName>
</protein>